<dbReference type="PANTHER" id="PTHR36925">
    <property type="entry name" value="COBALT-PRECORRIN-6A REDUCTASE"/>
    <property type="match status" value="1"/>
</dbReference>
<keyword evidence="2" id="KW-0169">Cobalamin biosynthesis</keyword>
<dbReference type="GO" id="GO:0009236">
    <property type="term" value="P:cobalamin biosynthetic process"/>
    <property type="evidence" value="ECO:0007669"/>
    <property type="project" value="UniProtKB-UniPathway"/>
</dbReference>
<sequence length="189" mass="21480">VDATHPFAENISKNALLASSELGLPILVLNRPPWVKHRNDQWIEVSSVENAVKYLKNVEKKTGTLFSTGSIFLTTGNKELWLFQKFLNYRFLVRTVEDPELASEWPEATFLKDRGPYTLENEVTLLEKHDISMLVAKNSGGSSTYAKIEAARHLKIPVLMVRRPEMIPGKSCQTVNEAVEWVNLHCSHY</sequence>
<feature type="non-terminal residue" evidence="4">
    <location>
        <position position="1"/>
    </location>
</feature>
<dbReference type="AlphaFoldDB" id="A0A381SME9"/>
<dbReference type="PANTHER" id="PTHR36925:SF1">
    <property type="entry name" value="COBALT-PRECORRIN-6A REDUCTASE"/>
    <property type="match status" value="1"/>
</dbReference>
<comment type="pathway">
    <text evidence="1">Cofactor biosynthesis; adenosylcobalamin biosynthesis.</text>
</comment>
<reference evidence="4" key="1">
    <citation type="submission" date="2018-05" db="EMBL/GenBank/DDBJ databases">
        <authorList>
            <person name="Lanie J.A."/>
            <person name="Ng W.-L."/>
            <person name="Kazmierczak K.M."/>
            <person name="Andrzejewski T.M."/>
            <person name="Davidsen T.M."/>
            <person name="Wayne K.J."/>
            <person name="Tettelin H."/>
            <person name="Glass J.I."/>
            <person name="Rusch D."/>
            <person name="Podicherti R."/>
            <person name="Tsui H.-C.T."/>
            <person name="Winkler M.E."/>
        </authorList>
    </citation>
    <scope>NUCLEOTIDE SEQUENCE</scope>
</reference>
<organism evidence="4">
    <name type="scientific">marine metagenome</name>
    <dbReference type="NCBI Taxonomy" id="408172"/>
    <lineage>
        <taxon>unclassified sequences</taxon>
        <taxon>metagenomes</taxon>
        <taxon>ecological metagenomes</taxon>
    </lineage>
</organism>
<gene>
    <name evidence="4" type="ORF">METZ01_LOCUS56401</name>
</gene>
<accession>A0A381SME9</accession>
<evidence type="ECO:0008006" key="5">
    <source>
        <dbReference type="Google" id="ProtNLM"/>
    </source>
</evidence>
<dbReference type="EMBL" id="UINC01003123">
    <property type="protein sequence ID" value="SVA03547.1"/>
    <property type="molecule type" value="Genomic_DNA"/>
</dbReference>
<evidence type="ECO:0000256" key="1">
    <source>
        <dbReference type="ARBA" id="ARBA00004953"/>
    </source>
</evidence>
<dbReference type="Pfam" id="PF02571">
    <property type="entry name" value="CbiJ"/>
    <property type="match status" value="1"/>
</dbReference>
<evidence type="ECO:0000256" key="2">
    <source>
        <dbReference type="ARBA" id="ARBA00022573"/>
    </source>
</evidence>
<dbReference type="InterPro" id="IPR003723">
    <property type="entry name" value="Precorrin-6x_reduct"/>
</dbReference>
<proteinExistence type="predicted"/>
<dbReference type="PROSITE" id="PS51014">
    <property type="entry name" value="COBK_CBIJ"/>
    <property type="match status" value="1"/>
</dbReference>
<evidence type="ECO:0000256" key="3">
    <source>
        <dbReference type="ARBA" id="ARBA00023002"/>
    </source>
</evidence>
<keyword evidence="3" id="KW-0560">Oxidoreductase</keyword>
<dbReference type="UniPathway" id="UPA00148"/>
<protein>
    <recommendedName>
        <fullName evidence="5">Precorrin-6A reductase</fullName>
    </recommendedName>
</protein>
<evidence type="ECO:0000313" key="4">
    <source>
        <dbReference type="EMBL" id="SVA03547.1"/>
    </source>
</evidence>
<dbReference type="GO" id="GO:0016994">
    <property type="term" value="F:precorrin-6A reductase activity"/>
    <property type="evidence" value="ECO:0007669"/>
    <property type="project" value="InterPro"/>
</dbReference>
<name>A0A381SME9_9ZZZZ</name>